<evidence type="ECO:0008006" key="3">
    <source>
        <dbReference type="Google" id="ProtNLM"/>
    </source>
</evidence>
<dbReference type="EMBL" id="JTEO01000004">
    <property type="protein sequence ID" value="MCQ6962812.1"/>
    <property type="molecule type" value="Genomic_DNA"/>
</dbReference>
<protein>
    <recommendedName>
        <fullName evidence="3">DUF1638 domain-containing protein</fullName>
    </recommendedName>
</protein>
<sequence>MPLLSIIGCELFKNEIAQVLINDGAIDSLVIVNGNNPDFEKELEGTNARVESVSADSIPPSLKRSNGFNVIIALQSASLNSDSCKLNKEIYEKIRFYGKISDGILLLYGQEDDELENLMSAFRRAGFSLKSVGNCADISPGMNGPLSDNGSPAGRDDDKETLRIYQKVYADMRAELGLADQLA</sequence>
<accession>A0AAE3KXH3</accession>
<keyword evidence="2" id="KW-1185">Reference proteome</keyword>
<dbReference type="Proteomes" id="UP001206983">
    <property type="component" value="Unassembled WGS sequence"/>
</dbReference>
<evidence type="ECO:0000313" key="2">
    <source>
        <dbReference type="Proteomes" id="UP001206983"/>
    </source>
</evidence>
<name>A0AAE3KXH3_9EURY</name>
<dbReference type="RefSeq" id="WP_256622657.1">
    <property type="nucleotide sequence ID" value="NZ_JTEO01000004.1"/>
</dbReference>
<proteinExistence type="predicted"/>
<evidence type="ECO:0000313" key="1">
    <source>
        <dbReference type="EMBL" id="MCQ6962812.1"/>
    </source>
</evidence>
<dbReference type="AlphaFoldDB" id="A0AAE3KXH3"/>
<comment type="caution">
    <text evidence="1">The sequence shown here is derived from an EMBL/GenBank/DDBJ whole genome shotgun (WGS) entry which is preliminary data.</text>
</comment>
<gene>
    <name evidence="1" type="ORF">PV02_06865</name>
</gene>
<reference evidence="1 2" key="1">
    <citation type="journal article" date="2011" name="Appl. Environ. Microbiol.">
        <title>Methanogenic archaea isolated from Taiwan's Chelungpu fault.</title>
        <authorList>
            <person name="Wu S.Y."/>
            <person name="Lai M.C."/>
        </authorList>
    </citation>
    <scope>NUCLEOTIDE SEQUENCE [LARGE SCALE GENOMIC DNA]</scope>
    <source>
        <strain evidence="1 2">St545Mb</strain>
    </source>
</reference>
<organism evidence="1 2">
    <name type="scientific">Methanolobus chelungpuianus</name>
    <dbReference type="NCBI Taxonomy" id="502115"/>
    <lineage>
        <taxon>Archaea</taxon>
        <taxon>Methanobacteriati</taxon>
        <taxon>Methanobacteriota</taxon>
        <taxon>Stenosarchaea group</taxon>
        <taxon>Methanomicrobia</taxon>
        <taxon>Methanosarcinales</taxon>
        <taxon>Methanosarcinaceae</taxon>
        <taxon>Methanolobus</taxon>
    </lineage>
</organism>